<gene>
    <name evidence="20" type="primary">Ermp1</name>
</gene>
<evidence type="ECO:0000313" key="20">
    <source>
        <dbReference type="EMBL" id="CAB3243567.1"/>
    </source>
</evidence>
<protein>
    <recommendedName>
        <fullName evidence="14">Endoplasmic reticulum metallopeptidase 1</fullName>
    </recommendedName>
</protein>
<dbReference type="FunFam" id="3.40.630.10:FF:000008">
    <property type="entry name" value="Endoplasmic reticulum metallopeptidase 1"/>
    <property type="match status" value="1"/>
</dbReference>
<feature type="transmembrane region" description="Helical" evidence="16">
    <location>
        <begin position="387"/>
        <end position="415"/>
    </location>
</feature>
<feature type="transmembrane region" description="Helical" evidence="16">
    <location>
        <begin position="445"/>
        <end position="468"/>
    </location>
</feature>
<dbReference type="GO" id="GO:0046872">
    <property type="term" value="F:metal ion binding"/>
    <property type="evidence" value="ECO:0007669"/>
    <property type="project" value="UniProtKB-KW"/>
</dbReference>
<evidence type="ECO:0000256" key="13">
    <source>
        <dbReference type="ARBA" id="ARBA00023180"/>
    </source>
</evidence>
<evidence type="ECO:0000256" key="7">
    <source>
        <dbReference type="ARBA" id="ARBA00022801"/>
    </source>
</evidence>
<feature type="transmembrane region" description="Helical" evidence="16">
    <location>
        <begin position="574"/>
        <end position="594"/>
    </location>
</feature>
<dbReference type="Pfam" id="PF04389">
    <property type="entry name" value="Peptidase_M28"/>
    <property type="match status" value="1"/>
</dbReference>
<comment type="subcellular location">
    <subcellularLocation>
        <location evidence="2">Endoplasmic reticulum membrane</location>
        <topology evidence="2">Multi-pass membrane protein</topology>
    </subcellularLocation>
</comment>
<evidence type="ECO:0000256" key="6">
    <source>
        <dbReference type="ARBA" id="ARBA00022723"/>
    </source>
</evidence>
<evidence type="ECO:0000256" key="1">
    <source>
        <dbReference type="ARBA" id="ARBA00001947"/>
    </source>
</evidence>
<dbReference type="GO" id="GO:0008235">
    <property type="term" value="F:metalloexopeptidase activity"/>
    <property type="evidence" value="ECO:0007669"/>
    <property type="project" value="InterPro"/>
</dbReference>
<keyword evidence="10 16" id="KW-1133">Transmembrane helix</keyword>
<keyword evidence="7" id="KW-0378">Hydrolase</keyword>
<feature type="transmembrane region" description="Helical" evidence="16">
    <location>
        <begin position="516"/>
        <end position="535"/>
    </location>
</feature>
<keyword evidence="8" id="KW-0256">Endoplasmic reticulum</keyword>
<feature type="transmembrane region" description="Helical" evidence="16">
    <location>
        <begin position="49"/>
        <end position="68"/>
    </location>
</feature>
<keyword evidence="13" id="KW-0325">Glycoprotein</keyword>
<dbReference type="PANTHER" id="PTHR12147">
    <property type="entry name" value="METALLOPEPTIDASE M28 FAMILY MEMBER"/>
    <property type="match status" value="1"/>
</dbReference>
<evidence type="ECO:0000256" key="3">
    <source>
        <dbReference type="ARBA" id="ARBA00010918"/>
    </source>
</evidence>
<evidence type="ECO:0000259" key="19">
    <source>
        <dbReference type="Pfam" id="PF22249"/>
    </source>
</evidence>
<feature type="region of interest" description="Disordered" evidence="15">
    <location>
        <begin position="1"/>
        <end position="37"/>
    </location>
</feature>
<keyword evidence="5 16" id="KW-0812">Transmembrane</keyword>
<feature type="compositionally biased region" description="Basic and acidic residues" evidence="15">
    <location>
        <begin position="1"/>
        <end position="27"/>
    </location>
</feature>
<dbReference type="CDD" id="cd03875">
    <property type="entry name" value="M28_Fxna_like"/>
    <property type="match status" value="1"/>
</dbReference>
<feature type="domain" description="Peptidase M28" evidence="17">
    <location>
        <begin position="163"/>
        <end position="358"/>
    </location>
</feature>
<keyword evidence="4" id="KW-0645">Protease</keyword>
<dbReference type="Pfam" id="PF22249">
    <property type="entry name" value="ERMP1-TM"/>
    <property type="match status" value="1"/>
</dbReference>
<keyword evidence="12 16" id="KW-0472">Membrane</keyword>
<dbReference type="AlphaFoldDB" id="A0A6F9DCZ6"/>
<feature type="domain" description="Endoplasmic reticulum metallopeptidase 1-like C-terminal" evidence="18">
    <location>
        <begin position="674"/>
        <end position="934"/>
    </location>
</feature>
<feature type="transmembrane region" description="Helical" evidence="16">
    <location>
        <begin position="474"/>
        <end position="496"/>
    </location>
</feature>
<dbReference type="GO" id="GO:0006508">
    <property type="term" value="P:proteolysis"/>
    <property type="evidence" value="ECO:0007669"/>
    <property type="project" value="UniProtKB-KW"/>
</dbReference>
<comment type="similarity">
    <text evidence="3">Belongs to the peptidase M28 family.</text>
</comment>
<name>A0A6F9DCZ6_9ASCI</name>
<dbReference type="InterPro" id="IPR048024">
    <property type="entry name" value="Fxna-like_M28_dom"/>
</dbReference>
<dbReference type="PANTHER" id="PTHR12147:SF22">
    <property type="entry name" value="ENDOPLASMIC RETICULUM METALLOPEPTIDASE 1"/>
    <property type="match status" value="1"/>
</dbReference>
<keyword evidence="11" id="KW-0482">Metalloprotease</keyword>
<evidence type="ECO:0000256" key="5">
    <source>
        <dbReference type="ARBA" id="ARBA00022692"/>
    </source>
</evidence>
<dbReference type="InterPro" id="IPR045175">
    <property type="entry name" value="M28_fam"/>
</dbReference>
<dbReference type="InterPro" id="IPR053974">
    <property type="entry name" value="ERMP1_1-A_TM"/>
</dbReference>
<dbReference type="GO" id="GO:0005789">
    <property type="term" value="C:endoplasmic reticulum membrane"/>
    <property type="evidence" value="ECO:0007669"/>
    <property type="project" value="UniProtKB-SubCell"/>
</dbReference>
<evidence type="ECO:0000256" key="2">
    <source>
        <dbReference type="ARBA" id="ARBA00004477"/>
    </source>
</evidence>
<feature type="transmembrane region" description="Helical" evidence="16">
    <location>
        <begin position="541"/>
        <end position="562"/>
    </location>
</feature>
<dbReference type="Pfam" id="PF22248">
    <property type="entry name" value="ERMP1_C"/>
    <property type="match status" value="1"/>
</dbReference>
<comment type="cofactor">
    <cofactor evidence="1">
        <name>Zn(2+)</name>
        <dbReference type="ChEBI" id="CHEBI:29105"/>
    </cofactor>
</comment>
<feature type="transmembrane region" description="Helical" evidence="16">
    <location>
        <begin position="647"/>
        <end position="667"/>
    </location>
</feature>
<evidence type="ECO:0000256" key="4">
    <source>
        <dbReference type="ARBA" id="ARBA00022670"/>
    </source>
</evidence>
<dbReference type="EMBL" id="LR784933">
    <property type="protein sequence ID" value="CAB3243567.1"/>
    <property type="molecule type" value="mRNA"/>
</dbReference>
<evidence type="ECO:0000256" key="12">
    <source>
        <dbReference type="ARBA" id="ARBA00023136"/>
    </source>
</evidence>
<feature type="transmembrane region" description="Helical" evidence="16">
    <location>
        <begin position="614"/>
        <end position="635"/>
    </location>
</feature>
<evidence type="ECO:0000256" key="16">
    <source>
        <dbReference type="SAM" id="Phobius"/>
    </source>
</evidence>
<evidence type="ECO:0000259" key="18">
    <source>
        <dbReference type="Pfam" id="PF22248"/>
    </source>
</evidence>
<keyword evidence="9" id="KW-0862">Zinc</keyword>
<evidence type="ECO:0000256" key="15">
    <source>
        <dbReference type="SAM" id="MobiDB-lite"/>
    </source>
</evidence>
<keyword evidence="6" id="KW-0479">Metal-binding</keyword>
<dbReference type="Gene3D" id="3.40.630.10">
    <property type="entry name" value="Zn peptidases"/>
    <property type="match status" value="1"/>
</dbReference>
<organism evidence="20">
    <name type="scientific">Phallusia mammillata</name>
    <dbReference type="NCBI Taxonomy" id="59560"/>
    <lineage>
        <taxon>Eukaryota</taxon>
        <taxon>Metazoa</taxon>
        <taxon>Chordata</taxon>
        <taxon>Tunicata</taxon>
        <taxon>Ascidiacea</taxon>
        <taxon>Phlebobranchia</taxon>
        <taxon>Ascidiidae</taxon>
        <taxon>Phallusia</taxon>
    </lineage>
</organism>
<proteinExistence type="evidence at transcript level"/>
<dbReference type="InterPro" id="IPR053973">
    <property type="entry name" value="ERMP1-like_C"/>
</dbReference>
<evidence type="ECO:0000256" key="10">
    <source>
        <dbReference type="ARBA" id="ARBA00022989"/>
    </source>
</evidence>
<sequence>MDSEGVRRRQTRHEGAERKQDTREIRNGNKRATQSSKYQPKQLLSSAQWAFMTGLFYFSILLLVWLSISHLPTPKTAENTKPQDFIEELARKHLLKFVSLGHRPAGSTANEVDSVKYILQQVLEVKQIAPPSVKLEVDVQKPTGSFSINFLSGFASYYTNITNTVVKLSPADHDSGPALLLNCHTDSVVGSPGASDDAVACAVLLEVLRALVADKETPLRHTVIFLFNGAEENILQASHGFITKHKWAKHVKAFINLEAAGAGGKEIVFQTGPENPWLLMSWIEHAQHPFGTVFAQELFQSGVVPSDTDFRIFRDYGKVPGLDLAYVRNGYVYHTQYDNADMIKPGCVQRAGDNILSVVKHLVKSPTSMLSKSDDYKHGTAAFADFLGVYMFFIPFRLLSILNIASCAATFIYIFRRFASFSAEGGVDGLASAGLYGKHLIKATAAVISSLVASILASLSVAGAVMYFDRYMPFYSQPVLAMFLYVPPSLLAILVVHSSANKYLFKIKNPWQTETIFFDAALLLCAIILFELNQLQVQSSFLLMFTMAPLVLGRCYLFGKTFSPGSGSSPGIKMLLHLLLLIFPTMMLFSHFFVLLDMFIPLCGRAGSIVPPDLIIAFLTAFVTSVAVFFTVSFVHVVKSIRCVQAALVACIAFSVIYAVSNFGFPYSSNPSAPTPKRLFLQHTARDFYGTDGKLTKSDSGLWVNAFDYNAFKINLGPEVLFIEPVHECEGLFCHWPFVVPVDKLVKHPKYLPAKPPVTKKIQKQPLVFSIGDRKDTMILENSTTRIYKSRFEFTMSGPDHMSLCLGPLSSSNKAVRLSDWSIEDDIDSGRAKPSAVSTGVPGRFYTEWFFIYYGSGLHQTTPWQPWFELTITEDISKPQDATGPVLEVAASAHYYSESNEIPVPSFTPELENVISKLHEWVTPVSWASLYKNYLL</sequence>
<accession>A0A6F9DCZ6</accession>
<evidence type="ECO:0000256" key="11">
    <source>
        <dbReference type="ARBA" id="ARBA00023049"/>
    </source>
</evidence>
<reference evidence="20" key="1">
    <citation type="submission" date="2020-04" db="EMBL/GenBank/DDBJ databases">
        <authorList>
            <person name="Neveu A P."/>
        </authorList>
    </citation>
    <scope>NUCLEOTIDE SEQUENCE</scope>
    <source>
        <tissue evidence="20">Whole embryo</tissue>
    </source>
</reference>
<dbReference type="SUPFAM" id="SSF53187">
    <property type="entry name" value="Zn-dependent exopeptidases"/>
    <property type="match status" value="1"/>
</dbReference>
<evidence type="ECO:0000256" key="9">
    <source>
        <dbReference type="ARBA" id="ARBA00022833"/>
    </source>
</evidence>
<feature type="domain" description="Endoplasmic reticulum metallopeptidase 1/1-A TM" evidence="19">
    <location>
        <begin position="437"/>
        <end position="656"/>
    </location>
</feature>
<dbReference type="InterPro" id="IPR007484">
    <property type="entry name" value="Peptidase_M28"/>
</dbReference>
<evidence type="ECO:0000259" key="17">
    <source>
        <dbReference type="Pfam" id="PF04389"/>
    </source>
</evidence>
<evidence type="ECO:0000256" key="8">
    <source>
        <dbReference type="ARBA" id="ARBA00022824"/>
    </source>
</evidence>
<evidence type="ECO:0000256" key="14">
    <source>
        <dbReference type="ARBA" id="ARBA00070956"/>
    </source>
</evidence>